<dbReference type="AlphaFoldDB" id="A0A5S9QZ43"/>
<sequence length="277" mass="29831">MTTTTLCDELIWGEGLRVRGGTVWSSDTQAGQLLEIDSDGVRRRPLESPTNGTWFLPDGRLAAARWRDKRIDVLVDGEFQHYADLSDLVRDTLGDMTGAPCGRLYVDELGADPHSGAPIGRVLAVDRDGSARVAADGLRFPNGLAVVGDSLIVAETHGACLTAFDIVDDTGTLENRRTWADLAEIFTPRFRPDGIWPVADGSIWVAATEGEAFVRLYGNEVVDCVPTPGEFAISCCLDGAALYISASRSTDPQLSLLTEALPQKKVCGRIARVDVSP</sequence>
<keyword evidence="2" id="KW-0378">Hydrolase</keyword>
<evidence type="ECO:0000256" key="1">
    <source>
        <dbReference type="ARBA" id="ARBA00008853"/>
    </source>
</evidence>
<dbReference type="InterPro" id="IPR011042">
    <property type="entry name" value="6-blade_b-propeller_TolB-like"/>
</dbReference>
<evidence type="ECO:0000259" key="3">
    <source>
        <dbReference type="Pfam" id="PF08450"/>
    </source>
</evidence>
<dbReference type="EMBL" id="CACSIP010000023">
    <property type="protein sequence ID" value="CAA0124850.1"/>
    <property type="molecule type" value="Genomic_DNA"/>
</dbReference>
<dbReference type="SUPFAM" id="SSF63829">
    <property type="entry name" value="Calcium-dependent phosphotriesterase"/>
    <property type="match status" value="1"/>
</dbReference>
<dbReference type="Pfam" id="PF08450">
    <property type="entry name" value="SGL"/>
    <property type="match status" value="1"/>
</dbReference>
<comment type="similarity">
    <text evidence="1">Belongs to the SMP-30/CGR1 family.</text>
</comment>
<dbReference type="InterPro" id="IPR013658">
    <property type="entry name" value="SGL"/>
</dbReference>
<evidence type="ECO:0000313" key="5">
    <source>
        <dbReference type="Proteomes" id="UP000430146"/>
    </source>
</evidence>
<organism evidence="4 5">
    <name type="scientific">Mycolicibacterium vanbaalenii</name>
    <name type="common">Mycobacterium vanbaalenii</name>
    <dbReference type="NCBI Taxonomy" id="110539"/>
    <lineage>
        <taxon>Bacteria</taxon>
        <taxon>Bacillati</taxon>
        <taxon>Actinomycetota</taxon>
        <taxon>Actinomycetes</taxon>
        <taxon>Mycobacteriales</taxon>
        <taxon>Mycobacteriaceae</taxon>
        <taxon>Mycolicibacterium</taxon>
    </lineage>
</organism>
<dbReference type="GO" id="GO:0016787">
    <property type="term" value="F:hydrolase activity"/>
    <property type="evidence" value="ECO:0007669"/>
    <property type="project" value="UniProtKB-KW"/>
</dbReference>
<reference evidence="4 5" key="1">
    <citation type="submission" date="2019-11" db="EMBL/GenBank/DDBJ databases">
        <authorList>
            <person name="Holert J."/>
        </authorList>
    </citation>
    <scope>NUCLEOTIDE SEQUENCE [LARGE SCALE GENOMIC DNA]</scope>
    <source>
        <strain evidence="4">BC8_1</strain>
    </source>
</reference>
<dbReference type="InterPro" id="IPR051262">
    <property type="entry name" value="SMP-30/CGR1_Lactonase"/>
</dbReference>
<evidence type="ECO:0000313" key="4">
    <source>
        <dbReference type="EMBL" id="CAA0124850.1"/>
    </source>
</evidence>
<dbReference type="OrthoDB" id="2633250at2"/>
<dbReference type="Gene3D" id="2.120.10.30">
    <property type="entry name" value="TolB, C-terminal domain"/>
    <property type="match status" value="1"/>
</dbReference>
<accession>A0A5S9QZ43</accession>
<name>A0A5S9QZ43_MYCVN</name>
<keyword evidence="5" id="KW-1185">Reference proteome</keyword>
<protein>
    <recommendedName>
        <fullName evidence="3">SMP-30/Gluconolactonase/LRE-like region domain-containing protein</fullName>
    </recommendedName>
</protein>
<proteinExistence type="inferred from homology"/>
<feature type="domain" description="SMP-30/Gluconolactonase/LRE-like region" evidence="3">
    <location>
        <begin position="12"/>
        <end position="246"/>
    </location>
</feature>
<dbReference type="PANTHER" id="PTHR47572:SF4">
    <property type="entry name" value="LACTONASE DRP35"/>
    <property type="match status" value="1"/>
</dbReference>
<dbReference type="PANTHER" id="PTHR47572">
    <property type="entry name" value="LIPOPROTEIN-RELATED"/>
    <property type="match status" value="1"/>
</dbReference>
<gene>
    <name evidence="4" type="ORF">AELLOGFF_01181</name>
</gene>
<evidence type="ECO:0000256" key="2">
    <source>
        <dbReference type="ARBA" id="ARBA00022801"/>
    </source>
</evidence>
<dbReference type="RefSeq" id="WP_159232009.1">
    <property type="nucleotide sequence ID" value="NZ_CACSIP010000023.1"/>
</dbReference>
<dbReference type="Proteomes" id="UP000430146">
    <property type="component" value="Unassembled WGS sequence"/>
</dbReference>